<accession>A0A8K0R8S4</accession>
<dbReference type="PANTHER" id="PTHR24148:SF64">
    <property type="entry name" value="HETEROKARYON INCOMPATIBILITY DOMAIN-CONTAINING PROTEIN"/>
    <property type="match status" value="1"/>
</dbReference>
<name>A0A8K0R8S4_9PLEO</name>
<comment type="caution">
    <text evidence="2">The sequence shown here is derived from an EMBL/GenBank/DDBJ whole genome shotgun (WGS) entry which is preliminary data.</text>
</comment>
<proteinExistence type="predicted"/>
<reference evidence="2" key="1">
    <citation type="journal article" date="2021" name="Nat. Commun.">
        <title>Genetic determinants of endophytism in the Arabidopsis root mycobiome.</title>
        <authorList>
            <person name="Mesny F."/>
            <person name="Miyauchi S."/>
            <person name="Thiergart T."/>
            <person name="Pickel B."/>
            <person name="Atanasova L."/>
            <person name="Karlsson M."/>
            <person name="Huettel B."/>
            <person name="Barry K.W."/>
            <person name="Haridas S."/>
            <person name="Chen C."/>
            <person name="Bauer D."/>
            <person name="Andreopoulos W."/>
            <person name="Pangilinan J."/>
            <person name="LaButti K."/>
            <person name="Riley R."/>
            <person name="Lipzen A."/>
            <person name="Clum A."/>
            <person name="Drula E."/>
            <person name="Henrissat B."/>
            <person name="Kohler A."/>
            <person name="Grigoriev I.V."/>
            <person name="Martin F.M."/>
            <person name="Hacquard S."/>
        </authorList>
    </citation>
    <scope>NUCLEOTIDE SEQUENCE</scope>
    <source>
        <strain evidence="2">MPI-SDFR-AT-0120</strain>
    </source>
</reference>
<dbReference type="PANTHER" id="PTHR24148">
    <property type="entry name" value="ANKYRIN REPEAT DOMAIN-CONTAINING PROTEIN 39 HOMOLOG-RELATED"/>
    <property type="match status" value="1"/>
</dbReference>
<feature type="domain" description="Heterokaryon incompatibility" evidence="1">
    <location>
        <begin position="1"/>
        <end position="96"/>
    </location>
</feature>
<dbReference type="InterPro" id="IPR052895">
    <property type="entry name" value="HetReg/Transcr_Mod"/>
</dbReference>
<dbReference type="OrthoDB" id="3694607at2759"/>
<gene>
    <name evidence="2" type="ORF">FB567DRAFT_548870</name>
</gene>
<protein>
    <recommendedName>
        <fullName evidence="1">Heterokaryon incompatibility domain-containing protein</fullName>
    </recommendedName>
</protein>
<organism evidence="2 3">
    <name type="scientific">Paraphoma chrysanthemicola</name>
    <dbReference type="NCBI Taxonomy" id="798071"/>
    <lineage>
        <taxon>Eukaryota</taxon>
        <taxon>Fungi</taxon>
        <taxon>Dikarya</taxon>
        <taxon>Ascomycota</taxon>
        <taxon>Pezizomycotina</taxon>
        <taxon>Dothideomycetes</taxon>
        <taxon>Pleosporomycetidae</taxon>
        <taxon>Pleosporales</taxon>
        <taxon>Pleosporineae</taxon>
        <taxon>Phaeosphaeriaceae</taxon>
        <taxon>Paraphoma</taxon>
    </lineage>
</organism>
<sequence length="158" mass="17764">MAKLYSQAQQVCVWLGEASTLSSVGMKSFTSGWSEIGLNVSSSKLLRNYAVLDWREGLKSSEAMQRQADLGREFQLGEIRELLSRPWWTRVWIMQEAIVARKLVFMCGGDSAPWISVDSFIKRAVIDKGAVTSFGIVLNAEFALLNASHTLFSDLRRR</sequence>
<dbReference type="Proteomes" id="UP000813461">
    <property type="component" value="Unassembled WGS sequence"/>
</dbReference>
<evidence type="ECO:0000313" key="2">
    <source>
        <dbReference type="EMBL" id="KAH7087587.1"/>
    </source>
</evidence>
<evidence type="ECO:0000313" key="3">
    <source>
        <dbReference type="Proteomes" id="UP000813461"/>
    </source>
</evidence>
<keyword evidence="3" id="KW-1185">Reference proteome</keyword>
<evidence type="ECO:0000259" key="1">
    <source>
        <dbReference type="Pfam" id="PF06985"/>
    </source>
</evidence>
<dbReference type="InterPro" id="IPR010730">
    <property type="entry name" value="HET"/>
</dbReference>
<dbReference type="Pfam" id="PF06985">
    <property type="entry name" value="HET"/>
    <property type="match status" value="1"/>
</dbReference>
<dbReference type="EMBL" id="JAGMVJ010000009">
    <property type="protein sequence ID" value="KAH7087587.1"/>
    <property type="molecule type" value="Genomic_DNA"/>
</dbReference>
<dbReference type="AlphaFoldDB" id="A0A8K0R8S4"/>